<dbReference type="PRINTS" id="PR00069">
    <property type="entry name" value="ALDKETRDTASE"/>
</dbReference>
<dbReference type="AlphaFoldDB" id="A0AA96LJ42"/>
<dbReference type="InterPro" id="IPR036812">
    <property type="entry name" value="NAD(P)_OxRdtase_dom_sf"/>
</dbReference>
<proteinExistence type="predicted"/>
<gene>
    <name evidence="2" type="ORF">MJB10_16840</name>
</gene>
<evidence type="ECO:0000313" key="2">
    <source>
        <dbReference type="EMBL" id="WNR42782.1"/>
    </source>
</evidence>
<dbReference type="InterPro" id="IPR023210">
    <property type="entry name" value="NADP_OxRdtase_dom"/>
</dbReference>
<dbReference type="PANTHER" id="PTHR42686">
    <property type="entry name" value="GH17980P-RELATED"/>
    <property type="match status" value="1"/>
</dbReference>
<evidence type="ECO:0000259" key="1">
    <source>
        <dbReference type="Pfam" id="PF00248"/>
    </source>
</evidence>
<dbReference type="RefSeq" id="WP_314796519.1">
    <property type="nucleotide sequence ID" value="NZ_CP130319.1"/>
</dbReference>
<dbReference type="KEGG" id="proo:MJB10_16840"/>
<dbReference type="GO" id="GO:0005829">
    <property type="term" value="C:cytosol"/>
    <property type="evidence" value="ECO:0007669"/>
    <property type="project" value="TreeGrafter"/>
</dbReference>
<protein>
    <submittedName>
        <fullName evidence="2">Aldo/keto reductase</fullName>
    </submittedName>
</protein>
<dbReference type="Proteomes" id="UP001304650">
    <property type="component" value="Chromosome"/>
</dbReference>
<dbReference type="Pfam" id="PF00248">
    <property type="entry name" value="Aldo_ket_red"/>
    <property type="match status" value="1"/>
</dbReference>
<dbReference type="Gene3D" id="3.20.20.100">
    <property type="entry name" value="NADP-dependent oxidoreductase domain"/>
    <property type="match status" value="1"/>
</dbReference>
<dbReference type="GO" id="GO:0016491">
    <property type="term" value="F:oxidoreductase activity"/>
    <property type="evidence" value="ECO:0007669"/>
    <property type="project" value="InterPro"/>
</dbReference>
<reference evidence="2" key="1">
    <citation type="submission" date="2022-02" db="EMBL/GenBank/DDBJ databases">
        <title>Paenibacillus sp. MBLB1832 Whole Genome Shotgun Sequencing.</title>
        <authorList>
            <person name="Hwang C.Y."/>
            <person name="Cho E.-S."/>
            <person name="Seo M.-J."/>
        </authorList>
    </citation>
    <scope>NUCLEOTIDE SEQUENCE</scope>
    <source>
        <strain evidence="2">MBLB1832</strain>
    </source>
</reference>
<dbReference type="SUPFAM" id="SSF51430">
    <property type="entry name" value="NAD(P)-linked oxidoreductase"/>
    <property type="match status" value="1"/>
</dbReference>
<accession>A0AA96LJ42</accession>
<name>A0AA96LJ42_9BACL</name>
<dbReference type="InterPro" id="IPR020471">
    <property type="entry name" value="AKR"/>
</dbReference>
<sequence>MEYTTFGKTSLKVSKLGLGGAPLAGDFGKTDEAEVQRLIHEAIGSGVNFIDTAPKYGNGESERRIGKALKGLRDQIVIASKATRFDMSYDYETTIRSVEESLQRLETDYIDILQIHDVEKQSYEIIVNETIPALEKLREDGKIRFLGVSTRDLPLMLAYMKTVKFDAIQFYARYMLIDHTAKDEVMPLANEMGIGVINGSVLGLGMLADAPAHFLEEDVRTKSLNRIEQLAFLRKTEPKGLVEPAMRFSLSNPDIHVTLTGTASLQSLRTNLSFCDGKGLEPEELQKVYGLFQGQPLFDYRNSYSLKL</sequence>
<feature type="domain" description="NADP-dependent oxidoreductase" evidence="1">
    <location>
        <begin position="15"/>
        <end position="287"/>
    </location>
</feature>
<evidence type="ECO:0000313" key="3">
    <source>
        <dbReference type="Proteomes" id="UP001304650"/>
    </source>
</evidence>
<organism evidence="2 3">
    <name type="scientific">Paenibacillus roseopurpureus</name>
    <dbReference type="NCBI Taxonomy" id="2918901"/>
    <lineage>
        <taxon>Bacteria</taxon>
        <taxon>Bacillati</taxon>
        <taxon>Bacillota</taxon>
        <taxon>Bacilli</taxon>
        <taxon>Bacillales</taxon>
        <taxon>Paenibacillaceae</taxon>
        <taxon>Paenibacillus</taxon>
    </lineage>
</organism>
<keyword evidence="3" id="KW-1185">Reference proteome</keyword>
<dbReference type="PANTHER" id="PTHR42686:SF1">
    <property type="entry name" value="GH17980P-RELATED"/>
    <property type="match status" value="1"/>
</dbReference>
<dbReference type="EMBL" id="CP130319">
    <property type="protein sequence ID" value="WNR42782.1"/>
    <property type="molecule type" value="Genomic_DNA"/>
</dbReference>